<comment type="caution">
    <text evidence="1">The sequence shown here is derived from an EMBL/GenBank/DDBJ whole genome shotgun (WGS) entry which is preliminary data.</text>
</comment>
<dbReference type="Gene3D" id="3.30.420.10">
    <property type="entry name" value="Ribonuclease H-like superfamily/Ribonuclease H"/>
    <property type="match status" value="1"/>
</dbReference>
<dbReference type="AlphaFoldDB" id="A0A8X6VD72"/>
<name>A0A8X6VD72_TRICX</name>
<dbReference type="GO" id="GO:0003676">
    <property type="term" value="F:nucleic acid binding"/>
    <property type="evidence" value="ECO:0007669"/>
    <property type="project" value="InterPro"/>
</dbReference>
<evidence type="ECO:0000313" key="1">
    <source>
        <dbReference type="EMBL" id="GFY14062.1"/>
    </source>
</evidence>
<dbReference type="InterPro" id="IPR036397">
    <property type="entry name" value="RNaseH_sf"/>
</dbReference>
<evidence type="ECO:0000313" key="2">
    <source>
        <dbReference type="Proteomes" id="UP000887159"/>
    </source>
</evidence>
<proteinExistence type="predicted"/>
<dbReference type="EMBL" id="BMAU01021326">
    <property type="protein sequence ID" value="GFY14062.1"/>
    <property type="molecule type" value="Genomic_DNA"/>
</dbReference>
<accession>A0A8X6VD72</accession>
<keyword evidence="2" id="KW-1185">Reference proteome</keyword>
<gene>
    <name evidence="1" type="ORF">TNCV_3274941</name>
</gene>
<dbReference type="Proteomes" id="UP000887159">
    <property type="component" value="Unassembled WGS sequence"/>
</dbReference>
<reference evidence="1" key="1">
    <citation type="submission" date="2020-08" db="EMBL/GenBank/DDBJ databases">
        <title>Multicomponent nature underlies the extraordinary mechanical properties of spider dragline silk.</title>
        <authorList>
            <person name="Kono N."/>
            <person name="Nakamura H."/>
            <person name="Mori M."/>
            <person name="Yoshida Y."/>
            <person name="Ohtoshi R."/>
            <person name="Malay A.D."/>
            <person name="Moran D.A.P."/>
            <person name="Tomita M."/>
            <person name="Numata K."/>
            <person name="Arakawa K."/>
        </authorList>
    </citation>
    <scope>NUCLEOTIDE SEQUENCE</scope>
</reference>
<protein>
    <submittedName>
        <fullName evidence="1">Uncharacterized protein</fullName>
    </submittedName>
</protein>
<sequence length="99" mass="11708">MEDYRLSRRRIFLSRNRSSCAAEQFLCDNHDDRIRVRRYAGELCLPECVVERHSGLTPGVMVWGAISYHGRSNWLRIEGCLNSNRYFREVLQPEVVPFF</sequence>
<organism evidence="1 2">
    <name type="scientific">Trichonephila clavipes</name>
    <name type="common">Golden silk orbweaver</name>
    <name type="synonym">Nephila clavipes</name>
    <dbReference type="NCBI Taxonomy" id="2585209"/>
    <lineage>
        <taxon>Eukaryota</taxon>
        <taxon>Metazoa</taxon>
        <taxon>Ecdysozoa</taxon>
        <taxon>Arthropoda</taxon>
        <taxon>Chelicerata</taxon>
        <taxon>Arachnida</taxon>
        <taxon>Araneae</taxon>
        <taxon>Araneomorphae</taxon>
        <taxon>Entelegynae</taxon>
        <taxon>Araneoidea</taxon>
        <taxon>Nephilidae</taxon>
        <taxon>Trichonephila</taxon>
    </lineage>
</organism>